<dbReference type="PANTHER" id="PTHR43877">
    <property type="entry name" value="AMINOALKYLPHOSPHONATE N-ACETYLTRANSFERASE-RELATED-RELATED"/>
    <property type="match status" value="1"/>
</dbReference>
<keyword evidence="2" id="KW-0012">Acyltransferase</keyword>
<dbReference type="RefSeq" id="WP_222824168.1">
    <property type="nucleotide sequence ID" value="NZ_JAHWXP010000002.1"/>
</dbReference>
<keyword evidence="1" id="KW-0808">Transferase</keyword>
<evidence type="ECO:0000313" key="4">
    <source>
        <dbReference type="EMBL" id="MBY8336472.1"/>
    </source>
</evidence>
<dbReference type="Proteomes" id="UP000759298">
    <property type="component" value="Unassembled WGS sequence"/>
</dbReference>
<dbReference type="PROSITE" id="PS51186">
    <property type="entry name" value="GNAT"/>
    <property type="match status" value="1"/>
</dbReference>
<protein>
    <submittedName>
        <fullName evidence="4">GNAT family N-acetyltransferase</fullName>
    </submittedName>
</protein>
<evidence type="ECO:0000256" key="1">
    <source>
        <dbReference type="ARBA" id="ARBA00022679"/>
    </source>
</evidence>
<proteinExistence type="predicted"/>
<sequence length="174" mass="18174">MTGGDGAQMQIAPMEPGDIPEALTIQSQAYPASLQEDAAVFAARLALSPSFCFTARRAGAMVGYLIAHGWERANPPAIGTLSGPAGASDVLYIHDLAIAPGARGLRLGERLVAHAFDAARASGLGEAELVAVEGAHGFWHRLGFREGHAPAIAAKLASYGAEARWMRRDDLAAE</sequence>
<comment type="caution">
    <text evidence="4">The sequence shown here is derived from an EMBL/GenBank/DDBJ whole genome shotgun (WGS) entry which is preliminary data.</text>
</comment>
<dbReference type="Pfam" id="PF00583">
    <property type="entry name" value="Acetyltransf_1"/>
    <property type="match status" value="1"/>
</dbReference>
<evidence type="ECO:0000259" key="3">
    <source>
        <dbReference type="PROSITE" id="PS51186"/>
    </source>
</evidence>
<evidence type="ECO:0000313" key="5">
    <source>
        <dbReference type="Proteomes" id="UP000759298"/>
    </source>
</evidence>
<dbReference type="Gene3D" id="3.40.630.30">
    <property type="match status" value="1"/>
</dbReference>
<reference evidence="4 5" key="1">
    <citation type="submission" date="2021-07" db="EMBL/GenBank/DDBJ databases">
        <title>Alteriqipengyuania abyssalis NZ-12B nov, sp.nov isolated from deep sea sponge in pacific ocean.</title>
        <authorList>
            <person name="Tareen S."/>
            <person name="Wink J."/>
        </authorList>
    </citation>
    <scope>NUCLEOTIDE SEQUENCE [LARGE SCALE GENOMIC DNA]</scope>
    <source>
        <strain evidence="4 5">NZ-12B</strain>
    </source>
</reference>
<evidence type="ECO:0000256" key="2">
    <source>
        <dbReference type="ARBA" id="ARBA00023315"/>
    </source>
</evidence>
<name>A0ABS7PF94_9SPHN</name>
<dbReference type="CDD" id="cd04301">
    <property type="entry name" value="NAT_SF"/>
    <property type="match status" value="1"/>
</dbReference>
<accession>A0ABS7PF94</accession>
<dbReference type="InterPro" id="IPR000182">
    <property type="entry name" value="GNAT_dom"/>
</dbReference>
<dbReference type="PANTHER" id="PTHR43877:SF1">
    <property type="entry name" value="ACETYLTRANSFERASE"/>
    <property type="match status" value="1"/>
</dbReference>
<keyword evidence="5" id="KW-1185">Reference proteome</keyword>
<feature type="domain" description="N-acetyltransferase" evidence="3">
    <location>
        <begin position="9"/>
        <end position="171"/>
    </location>
</feature>
<dbReference type="InterPro" id="IPR050832">
    <property type="entry name" value="Bact_Acetyltransf"/>
</dbReference>
<gene>
    <name evidence="4" type="ORF">KYN89_05385</name>
</gene>
<organism evidence="4 5">
    <name type="scientific">Alteriqipengyuania abyssalis</name>
    <dbReference type="NCBI Taxonomy" id="2860200"/>
    <lineage>
        <taxon>Bacteria</taxon>
        <taxon>Pseudomonadati</taxon>
        <taxon>Pseudomonadota</taxon>
        <taxon>Alphaproteobacteria</taxon>
        <taxon>Sphingomonadales</taxon>
        <taxon>Erythrobacteraceae</taxon>
        <taxon>Alteriqipengyuania</taxon>
    </lineage>
</organism>
<dbReference type="InterPro" id="IPR016181">
    <property type="entry name" value="Acyl_CoA_acyltransferase"/>
</dbReference>
<dbReference type="SUPFAM" id="SSF55729">
    <property type="entry name" value="Acyl-CoA N-acyltransferases (Nat)"/>
    <property type="match status" value="1"/>
</dbReference>
<dbReference type="EMBL" id="JAHWXP010000002">
    <property type="protein sequence ID" value="MBY8336472.1"/>
    <property type="molecule type" value="Genomic_DNA"/>
</dbReference>